<dbReference type="PANTHER" id="PTHR43155:SF2">
    <property type="entry name" value="CYCLIC DI-GMP PHOSPHODIESTERASE PA4108"/>
    <property type="match status" value="1"/>
</dbReference>
<dbReference type="CDD" id="cd00077">
    <property type="entry name" value="HDc"/>
    <property type="match status" value="1"/>
</dbReference>
<dbReference type="InterPro" id="IPR037522">
    <property type="entry name" value="HD_GYP_dom"/>
</dbReference>
<accession>A0A5D3WKG2</accession>
<dbReference type="Gene3D" id="1.10.3210.10">
    <property type="entry name" value="Hypothetical protein af1432"/>
    <property type="match status" value="1"/>
</dbReference>
<protein>
    <submittedName>
        <fullName evidence="2">Putative nucleotidyltransferase with HDIG domain</fullName>
    </submittedName>
</protein>
<dbReference type="NCBIfam" id="TIGR00277">
    <property type="entry name" value="HDIG"/>
    <property type="match status" value="1"/>
</dbReference>
<dbReference type="PROSITE" id="PS51832">
    <property type="entry name" value="HD_GYP"/>
    <property type="match status" value="1"/>
</dbReference>
<organism evidence="2 3">
    <name type="scientific">Geothermobacter ehrlichii</name>
    <dbReference type="NCBI Taxonomy" id="213224"/>
    <lineage>
        <taxon>Bacteria</taxon>
        <taxon>Pseudomonadati</taxon>
        <taxon>Thermodesulfobacteriota</taxon>
        <taxon>Desulfuromonadia</taxon>
        <taxon>Desulfuromonadales</taxon>
        <taxon>Geothermobacteraceae</taxon>
        <taxon>Geothermobacter</taxon>
    </lineage>
</organism>
<dbReference type="EMBL" id="VNIB01000004">
    <property type="protein sequence ID" value="TYO99101.1"/>
    <property type="molecule type" value="Genomic_DNA"/>
</dbReference>
<dbReference type="PANTHER" id="PTHR43155">
    <property type="entry name" value="CYCLIC DI-GMP PHOSPHODIESTERASE PA4108-RELATED"/>
    <property type="match status" value="1"/>
</dbReference>
<dbReference type="InterPro" id="IPR003607">
    <property type="entry name" value="HD/PDEase_dom"/>
</dbReference>
<dbReference type="AlphaFoldDB" id="A0A5D3WKG2"/>
<dbReference type="Proteomes" id="UP000324159">
    <property type="component" value="Unassembled WGS sequence"/>
</dbReference>
<comment type="caution">
    <text evidence="2">The sequence shown here is derived from an EMBL/GenBank/DDBJ whole genome shotgun (WGS) entry which is preliminary data.</text>
</comment>
<feature type="domain" description="HD-GYP" evidence="1">
    <location>
        <begin position="181"/>
        <end position="377"/>
    </location>
</feature>
<dbReference type="Pfam" id="PF13487">
    <property type="entry name" value="HD_5"/>
    <property type="match status" value="1"/>
</dbReference>
<keyword evidence="3" id="KW-1185">Reference proteome</keyword>
<dbReference type="RefSeq" id="WP_187426679.1">
    <property type="nucleotide sequence ID" value="NZ_VNIB01000004.1"/>
</dbReference>
<reference evidence="2 3" key="1">
    <citation type="submission" date="2019-07" db="EMBL/GenBank/DDBJ databases">
        <title>Genomic Encyclopedia of Type Strains, Phase IV (KMG-IV): sequencing the most valuable type-strain genomes for metagenomic binning, comparative biology and taxonomic classification.</title>
        <authorList>
            <person name="Goeker M."/>
        </authorList>
    </citation>
    <scope>NUCLEOTIDE SEQUENCE [LARGE SCALE GENOMIC DNA]</scope>
    <source>
        <strain evidence="2 3">SS015</strain>
    </source>
</reference>
<dbReference type="GO" id="GO:0016740">
    <property type="term" value="F:transferase activity"/>
    <property type="evidence" value="ECO:0007669"/>
    <property type="project" value="UniProtKB-KW"/>
</dbReference>
<evidence type="ECO:0000259" key="1">
    <source>
        <dbReference type="PROSITE" id="PS51832"/>
    </source>
</evidence>
<evidence type="ECO:0000313" key="2">
    <source>
        <dbReference type="EMBL" id="TYO99101.1"/>
    </source>
</evidence>
<name>A0A5D3WKG2_9BACT</name>
<proteinExistence type="predicted"/>
<keyword evidence="2" id="KW-0808">Transferase</keyword>
<evidence type="ECO:0000313" key="3">
    <source>
        <dbReference type="Proteomes" id="UP000324159"/>
    </source>
</evidence>
<dbReference type="SMART" id="SM00471">
    <property type="entry name" value="HDc"/>
    <property type="match status" value="1"/>
</dbReference>
<gene>
    <name evidence="2" type="ORF">EDC39_104225</name>
</gene>
<sequence>MSEERPVVTVQLMLRACQGLKLYPAQHPSLQKQIAEWHRCLQQMLLVRPEVVLGVHQRTLFCNDFLFVDGFPSAESLRALFESWGIGRMVIRRGVQPVELADFLVLLTGGRGHCELLAVRMQQAGIRHLEVGPEDEQEASGRARRIYEQAISVTESIINDVRIGKIPQTGAAIDAVRAMVETTLAEPHALLALTLIKDYDDYTFRHSVNVSVIALAVGRACGLDEAALRVLGLGALLHDLGKLKIDIGIINKPGQLTSEEFERIQQHPEEGVRILQRMEAIPGEAIQMALGHHLRYDRQGYPRAAARMNLPETVHMVAIADAYDAMTTLRPYQQPMTPRKAVERMLEVRGSIYHPELLARFAEHVGPYPVGSLVRLTSSEVGLVTEAGMGKTDGVSLKILFDAAGHRLRQPEKRDLATAELDCIVADVDPASRGILIADYLD</sequence>
<dbReference type="InterPro" id="IPR006675">
    <property type="entry name" value="HDIG_dom"/>
</dbReference>
<dbReference type="SUPFAM" id="SSF109604">
    <property type="entry name" value="HD-domain/PDEase-like"/>
    <property type="match status" value="1"/>
</dbReference>